<comment type="caution">
    <text evidence="2">The sequence shown here is derived from an EMBL/GenBank/DDBJ whole genome shotgun (WGS) entry which is preliminary data.</text>
</comment>
<dbReference type="Gene3D" id="3.20.20.105">
    <property type="entry name" value="Queuine tRNA-ribosyltransferase-like"/>
    <property type="match status" value="1"/>
</dbReference>
<name>A0A2R5GTA3_9STRA</name>
<dbReference type="AlphaFoldDB" id="A0A2R5GTA3"/>
<organism evidence="2 3">
    <name type="scientific">Hondaea fermentalgiana</name>
    <dbReference type="NCBI Taxonomy" id="2315210"/>
    <lineage>
        <taxon>Eukaryota</taxon>
        <taxon>Sar</taxon>
        <taxon>Stramenopiles</taxon>
        <taxon>Bigyra</taxon>
        <taxon>Labyrinthulomycetes</taxon>
        <taxon>Thraustochytrida</taxon>
        <taxon>Thraustochytriidae</taxon>
        <taxon>Hondaea</taxon>
    </lineage>
</organism>
<protein>
    <submittedName>
        <fullName evidence="2">Queuine tRNA-ribosyltransferase accessory subunit 2</fullName>
    </submittedName>
</protein>
<dbReference type="NCBIfam" id="TIGR00449">
    <property type="entry name" value="tgt_general"/>
    <property type="match status" value="1"/>
</dbReference>
<evidence type="ECO:0000259" key="1">
    <source>
        <dbReference type="Pfam" id="PF01702"/>
    </source>
</evidence>
<evidence type="ECO:0000313" key="3">
    <source>
        <dbReference type="Proteomes" id="UP000241890"/>
    </source>
</evidence>
<dbReference type="PANTHER" id="PTHR46064:SF1">
    <property type="entry name" value="QUEUINE TRNA-RIBOSYLTRANSFERASE ACCESSORY SUBUNIT 2"/>
    <property type="match status" value="1"/>
</dbReference>
<dbReference type="Proteomes" id="UP000241890">
    <property type="component" value="Unassembled WGS sequence"/>
</dbReference>
<evidence type="ECO:0000313" key="2">
    <source>
        <dbReference type="EMBL" id="GBG31114.1"/>
    </source>
</evidence>
<reference evidence="2 3" key="1">
    <citation type="submission" date="2017-12" db="EMBL/GenBank/DDBJ databases">
        <title>Sequencing, de novo assembly and annotation of complete genome of a new Thraustochytrid species, strain FCC1311.</title>
        <authorList>
            <person name="Sedici K."/>
            <person name="Godart F."/>
            <person name="Aiese Cigliano R."/>
            <person name="Sanseverino W."/>
            <person name="Barakat M."/>
            <person name="Ortet P."/>
            <person name="Marechal E."/>
            <person name="Cagnac O."/>
            <person name="Amato A."/>
        </authorList>
    </citation>
    <scope>NUCLEOTIDE SEQUENCE [LARGE SCALE GENOMIC DNA]</scope>
</reference>
<dbReference type="OrthoDB" id="27601at2759"/>
<dbReference type="InterPro" id="IPR050852">
    <property type="entry name" value="Queuine_tRNA-ribosyltrfase"/>
</dbReference>
<feature type="domain" description="tRNA-guanine(15) transglycosylase-like" evidence="1">
    <location>
        <begin position="122"/>
        <end position="381"/>
    </location>
</feature>
<dbReference type="SUPFAM" id="SSF51713">
    <property type="entry name" value="tRNA-guanine transglycosylase"/>
    <property type="match status" value="1"/>
</dbReference>
<dbReference type="InParanoid" id="A0A2R5GTA3"/>
<keyword evidence="2" id="KW-0808">Transferase</keyword>
<gene>
    <name evidence="2" type="ORF">FCC1311_073352</name>
</gene>
<dbReference type="Pfam" id="PF01702">
    <property type="entry name" value="TGT"/>
    <property type="match status" value="1"/>
</dbReference>
<dbReference type="InterPro" id="IPR002616">
    <property type="entry name" value="tRNA_ribo_trans-like"/>
</dbReference>
<dbReference type="GO" id="GO:0006400">
    <property type="term" value="P:tRNA modification"/>
    <property type="evidence" value="ECO:0007669"/>
    <property type="project" value="InterPro"/>
</dbReference>
<sequence>MARKVGACVLSLSSGRPPFLSQQLLQELEEEKRHDSSGDGDASTNASPAALSFAADVGTLLPGKEALKEHSAAHVESDMRSFFGLSASLFVVAQIRSGLLAPPDTSVAKGAGDVVLLSSAMERIAMPLEEYLDLASNVMHADLTECPYEAVGPGYSRKHADRALKRARQWTEKALSWWNQEDNGARSGQQLLLPVVGLDENAQQRCLEDVRKLAKEAGIASLGGAESSVGISLANLRYLDADTQITRIRKARAQAGPDVMLYAVMGTASLPQLVAALAVGANAVETSLPYMLTKLNTALSFAVEAEGPGGPLTVNLLDTRLCEDKAPISAGCPCWACERHTRGYMQHLLSAKELLGQMLLYLHNASMLIRLLEHVRALPSEEDRLAFARAWAPGLSSSLQQSETPPQPQV</sequence>
<proteinExistence type="predicted"/>
<accession>A0A2R5GTA3</accession>
<keyword evidence="3" id="KW-1185">Reference proteome</keyword>
<dbReference type="InterPro" id="IPR036511">
    <property type="entry name" value="TGT-like_sf"/>
</dbReference>
<dbReference type="EMBL" id="BEYU01000091">
    <property type="protein sequence ID" value="GBG31114.1"/>
    <property type="molecule type" value="Genomic_DNA"/>
</dbReference>
<dbReference type="PANTHER" id="PTHR46064">
    <property type="entry name" value="QUEUINE TRNA-RIBOSYLTRANSFERASE ACCESSORY SUBUNIT 2"/>
    <property type="match status" value="1"/>
</dbReference>
<dbReference type="GO" id="GO:0016740">
    <property type="term" value="F:transferase activity"/>
    <property type="evidence" value="ECO:0007669"/>
    <property type="project" value="UniProtKB-KW"/>
</dbReference>